<evidence type="ECO:0000313" key="2">
    <source>
        <dbReference type="EMBL" id="SEP63693.1"/>
    </source>
</evidence>
<proteinExistence type="predicted"/>
<protein>
    <submittedName>
        <fullName evidence="2">Uncharacterized protein</fullName>
    </submittedName>
</protein>
<evidence type="ECO:0000313" key="3">
    <source>
        <dbReference type="Proteomes" id="UP000199233"/>
    </source>
</evidence>
<dbReference type="EMBL" id="FOFS01000001">
    <property type="protein sequence ID" value="SEP63693.1"/>
    <property type="molecule type" value="Genomic_DNA"/>
</dbReference>
<dbReference type="AlphaFoldDB" id="A0A1H8ZHC4"/>
<dbReference type="STRING" id="489703.SAMN04488038_10137"/>
<accession>A0A1H8ZHC4</accession>
<dbReference type="Proteomes" id="UP000199233">
    <property type="component" value="Unassembled WGS sequence"/>
</dbReference>
<evidence type="ECO:0000256" key="1">
    <source>
        <dbReference type="SAM" id="MobiDB-lite"/>
    </source>
</evidence>
<gene>
    <name evidence="2" type="ORF">SAMN04488038_10137</name>
</gene>
<feature type="region of interest" description="Disordered" evidence="1">
    <location>
        <begin position="256"/>
        <end position="276"/>
    </location>
</feature>
<dbReference type="RefSeq" id="WP_093280524.1">
    <property type="nucleotide sequence ID" value="NZ_FOFS01000001.1"/>
</dbReference>
<reference evidence="2 3" key="1">
    <citation type="submission" date="2016-10" db="EMBL/GenBank/DDBJ databases">
        <authorList>
            <person name="de Groot N.N."/>
        </authorList>
    </citation>
    <scope>NUCLEOTIDE SEQUENCE [LARGE SCALE GENOMIC DNA]</scope>
    <source>
        <strain evidence="2 3">DSM 25927</strain>
    </source>
</reference>
<organism evidence="2 3">
    <name type="scientific">Solimonas aquatica</name>
    <dbReference type="NCBI Taxonomy" id="489703"/>
    <lineage>
        <taxon>Bacteria</taxon>
        <taxon>Pseudomonadati</taxon>
        <taxon>Pseudomonadota</taxon>
        <taxon>Gammaproteobacteria</taxon>
        <taxon>Nevskiales</taxon>
        <taxon>Nevskiaceae</taxon>
        <taxon>Solimonas</taxon>
    </lineage>
</organism>
<keyword evidence="3" id="KW-1185">Reference proteome</keyword>
<name>A0A1H8ZHC4_9GAMM</name>
<sequence>MGALENPGTGCGCGGTQSSSKGPCGDALPDSPDCAIHYHYGMLLGVDDFRTEQGFHVGRLRRHQRALHGFGVVHGYAVSFDAAQRQLKVGAGYALDRLGRDLQLAEAQCLDLAAWWQLHREDEAFADIADKDDASFDAEILLCYRNCLSRAVPAIADACAPGSANLAYSRICEAPQLLLVRRKSGAASEAPLAPYHLLRLLGGLDAPARDAQGCTLSDDVWLAAQLAAIAMLAKAQLPAARAKLWQAASARAAAATTDPLPQASWPPPDDAGDGSGRATADCLVLARLSGVHLHKNGDVLQAEVGGIDIDGRQTLLPAQLLQQLPVFSGSDVLPATGPLLKSGGAQVSGTQLTLRLDRALDAASVQSGAFVCSQQDAAGQWQDFTLSAAAYDNAQQRVSLTLDHAPAAGRALRVGIRGSGAAALRGSDGSAAGIQMPDGQGSDFFFPVSGV</sequence>
<dbReference type="OrthoDB" id="147470at2"/>